<reference evidence="3" key="1">
    <citation type="submission" date="2016-05" db="EMBL/GenBank/DDBJ databases">
        <title>Draft genome of Corynebacterium afermentans subsp. afermentans LCDC 88199T.</title>
        <authorList>
            <person name="Bernier A.-M."/>
            <person name="Bernard K."/>
        </authorList>
    </citation>
    <scope>NUCLEOTIDE SEQUENCE [LARGE SCALE GENOMIC DNA]</scope>
    <source>
        <strain evidence="3">NML130454</strain>
    </source>
</reference>
<gene>
    <name evidence="2" type="ORF">A7Q00_05320</name>
</gene>
<evidence type="ECO:0000256" key="1">
    <source>
        <dbReference type="SAM" id="Phobius"/>
    </source>
</evidence>
<sequence>MYPHRKIWRGFTLTALAMPIALFAFLFLVELFDRDSFDGMAGLLNTGLALILVFTPPIVLLAAWCCRTRCVRWQKRFAAAAFFISLPYSVALFFILTSSLFNPEYYRPISFALWIQGDGWLFHLIYAVFMTVYAVLIPQWLLPGSQPHKK</sequence>
<organism evidence="2 3">
    <name type="scientific">Eikenella halliae</name>
    <dbReference type="NCBI Taxonomy" id="1795832"/>
    <lineage>
        <taxon>Bacteria</taxon>
        <taxon>Pseudomonadati</taxon>
        <taxon>Pseudomonadota</taxon>
        <taxon>Betaproteobacteria</taxon>
        <taxon>Neisseriales</taxon>
        <taxon>Neisseriaceae</taxon>
        <taxon>Eikenella</taxon>
    </lineage>
</organism>
<evidence type="ECO:0000313" key="3">
    <source>
        <dbReference type="Proteomes" id="UP000077726"/>
    </source>
</evidence>
<dbReference type="RefSeq" id="WP_064089581.1">
    <property type="nucleotide sequence ID" value="NZ_LXSQ01000014.1"/>
</dbReference>
<proteinExistence type="predicted"/>
<keyword evidence="1" id="KW-0812">Transmembrane</keyword>
<comment type="caution">
    <text evidence="2">The sequence shown here is derived from an EMBL/GenBank/DDBJ whole genome shotgun (WGS) entry which is preliminary data.</text>
</comment>
<keyword evidence="3" id="KW-1185">Reference proteome</keyword>
<name>A0A1B6VYV5_9NEIS</name>
<feature type="transmembrane region" description="Helical" evidence="1">
    <location>
        <begin position="7"/>
        <end position="29"/>
    </location>
</feature>
<dbReference type="OrthoDB" id="8596007at2"/>
<keyword evidence="1" id="KW-1133">Transmembrane helix</keyword>
<dbReference type="STRING" id="1795832.A7Q00_05320"/>
<feature type="transmembrane region" description="Helical" evidence="1">
    <location>
        <begin position="41"/>
        <end position="65"/>
    </location>
</feature>
<feature type="transmembrane region" description="Helical" evidence="1">
    <location>
        <begin position="120"/>
        <end position="142"/>
    </location>
</feature>
<dbReference type="Proteomes" id="UP000077726">
    <property type="component" value="Unassembled WGS sequence"/>
</dbReference>
<feature type="transmembrane region" description="Helical" evidence="1">
    <location>
        <begin position="77"/>
        <end position="100"/>
    </location>
</feature>
<accession>A0A1B6VYV5</accession>
<keyword evidence="1" id="KW-0472">Membrane</keyword>
<protein>
    <submittedName>
        <fullName evidence="2">Uncharacterized protein</fullName>
    </submittedName>
</protein>
<dbReference type="EMBL" id="LXSQ01000014">
    <property type="protein sequence ID" value="OAM43328.1"/>
    <property type="molecule type" value="Genomic_DNA"/>
</dbReference>
<evidence type="ECO:0000313" key="2">
    <source>
        <dbReference type="EMBL" id="OAM43328.1"/>
    </source>
</evidence>
<dbReference type="AlphaFoldDB" id="A0A1B6VYV5"/>